<evidence type="ECO:0000313" key="4">
    <source>
        <dbReference type="Proteomes" id="UP001154282"/>
    </source>
</evidence>
<feature type="region of interest" description="Disordered" evidence="1">
    <location>
        <begin position="118"/>
        <end position="150"/>
    </location>
</feature>
<reference evidence="3" key="1">
    <citation type="submission" date="2022-08" db="EMBL/GenBank/DDBJ databases">
        <authorList>
            <person name="Gutierrez-Valencia J."/>
        </authorList>
    </citation>
    <scope>NUCLEOTIDE SEQUENCE</scope>
</reference>
<dbReference type="PANTHER" id="PTHR14942:SF0">
    <property type="entry name" value="U11_U12 SMALL NUCLEAR RIBONUCLEOPROTEIN 25 KDA PROTEIN"/>
    <property type="match status" value="1"/>
</dbReference>
<dbReference type="EMBL" id="CAMGYJ010000002">
    <property type="protein sequence ID" value="CAI0382387.1"/>
    <property type="molecule type" value="Genomic_DNA"/>
</dbReference>
<dbReference type="AlphaFoldDB" id="A0AAV0HBW8"/>
<protein>
    <recommendedName>
        <fullName evidence="2">SNRNP25 ubiquitin-like domain-containing protein</fullName>
    </recommendedName>
</protein>
<proteinExistence type="predicted"/>
<dbReference type="Gene3D" id="3.10.20.90">
    <property type="entry name" value="Phosphatidylinositol 3-kinase Catalytic Subunit, Chain A, domain 1"/>
    <property type="match status" value="1"/>
</dbReference>
<dbReference type="InterPro" id="IPR029071">
    <property type="entry name" value="Ubiquitin-like_domsf"/>
</dbReference>
<gene>
    <name evidence="3" type="ORF">LITE_LOCUS3544</name>
</gene>
<name>A0AAV0HBW8_9ROSI</name>
<dbReference type="InterPro" id="IPR040610">
    <property type="entry name" value="SNRNP25_ubiquitin"/>
</dbReference>
<evidence type="ECO:0000259" key="2">
    <source>
        <dbReference type="Pfam" id="PF18036"/>
    </source>
</evidence>
<evidence type="ECO:0000256" key="1">
    <source>
        <dbReference type="SAM" id="MobiDB-lite"/>
    </source>
</evidence>
<dbReference type="InterPro" id="IPR039690">
    <property type="entry name" value="SNRNP25"/>
</dbReference>
<sequence>MEKVGSSSAQVAAVASEEEIGSYYHSSNVKKAKLQSTLSALLDDPVLADVPKNPSLSDVDTLISLELGSAMRVSVLKLDGTTLGNEKKNRIPPSSLWHFVEHLACNCHPNLCVSTLGERRRGGDELGNRKGFEGSDHEESDRNGAIENGSSPHFMKVKHLFSHSVCRRHVWANFALSHHNQKLTDDNSPLQEFGLRNNSQVNFVPYVAAKASGHHSKRKNHRFFHGLSRA</sequence>
<evidence type="ECO:0000313" key="3">
    <source>
        <dbReference type="EMBL" id="CAI0382387.1"/>
    </source>
</evidence>
<feature type="compositionally biased region" description="Basic and acidic residues" evidence="1">
    <location>
        <begin position="118"/>
        <end position="144"/>
    </location>
</feature>
<organism evidence="3 4">
    <name type="scientific">Linum tenue</name>
    <dbReference type="NCBI Taxonomy" id="586396"/>
    <lineage>
        <taxon>Eukaryota</taxon>
        <taxon>Viridiplantae</taxon>
        <taxon>Streptophyta</taxon>
        <taxon>Embryophyta</taxon>
        <taxon>Tracheophyta</taxon>
        <taxon>Spermatophyta</taxon>
        <taxon>Magnoliopsida</taxon>
        <taxon>eudicotyledons</taxon>
        <taxon>Gunneridae</taxon>
        <taxon>Pentapetalae</taxon>
        <taxon>rosids</taxon>
        <taxon>fabids</taxon>
        <taxon>Malpighiales</taxon>
        <taxon>Linaceae</taxon>
        <taxon>Linum</taxon>
    </lineage>
</organism>
<dbReference type="Proteomes" id="UP001154282">
    <property type="component" value="Unassembled WGS sequence"/>
</dbReference>
<accession>A0AAV0HBW8</accession>
<dbReference type="Pfam" id="PF18036">
    <property type="entry name" value="Ubiquitin_4"/>
    <property type="match status" value="1"/>
</dbReference>
<dbReference type="PANTHER" id="PTHR14942">
    <property type="entry name" value="U11/U12 SMALL NUCLEAR RIBONUCLEOPROTEIN 25 KDA PROTEIN"/>
    <property type="match status" value="1"/>
</dbReference>
<dbReference type="SUPFAM" id="SSF54236">
    <property type="entry name" value="Ubiquitin-like"/>
    <property type="match status" value="1"/>
</dbReference>
<keyword evidence="4" id="KW-1185">Reference proteome</keyword>
<comment type="caution">
    <text evidence="3">The sequence shown here is derived from an EMBL/GenBank/DDBJ whole genome shotgun (WGS) entry which is preliminary data.</text>
</comment>
<feature type="domain" description="SNRNP25 ubiquitin-like" evidence="2">
    <location>
        <begin position="163"/>
        <end position="206"/>
    </location>
</feature>
<dbReference type="GO" id="GO:0000398">
    <property type="term" value="P:mRNA splicing, via spliceosome"/>
    <property type="evidence" value="ECO:0007669"/>
    <property type="project" value="InterPro"/>
</dbReference>